<dbReference type="RefSeq" id="WP_238053562.1">
    <property type="nucleotide sequence ID" value="NZ_JAKNGE010000011.1"/>
</dbReference>
<sequence length="151" mass="16758">MAYCSADEIIDMLKDDILNPIIGNAYIDDLEQRRSVIRPLAEDAIRDADAEIDGYLMKRYPVPMSPAPAVISKYSRDIAIYNLVSRSGIDEGERESNYLTRYKAAISFLTKVAKGEVDIVKEGTDPAKAAATGFKITSNQRLFSRGSMRGM</sequence>
<comment type="caution">
    <text evidence="1">The sequence shown here is derived from an EMBL/GenBank/DDBJ whole genome shotgun (WGS) entry which is preliminary data.</text>
</comment>
<proteinExistence type="predicted"/>
<dbReference type="AlphaFoldDB" id="A0AAW5BYH4"/>
<dbReference type="Proteomes" id="UP001299608">
    <property type="component" value="Unassembled WGS sequence"/>
</dbReference>
<reference evidence="1" key="1">
    <citation type="submission" date="2022-01" db="EMBL/GenBank/DDBJ databases">
        <title>Collection of gut derived symbiotic bacterial strains cultured from healthy donors.</title>
        <authorList>
            <person name="Lin H."/>
            <person name="Kohout C."/>
            <person name="Waligurski E."/>
            <person name="Pamer E.G."/>
        </authorList>
    </citation>
    <scope>NUCLEOTIDE SEQUENCE</scope>
    <source>
        <strain evidence="1">DFI.6.55</strain>
    </source>
</reference>
<evidence type="ECO:0000313" key="1">
    <source>
        <dbReference type="EMBL" id="MCG4745869.1"/>
    </source>
</evidence>
<organism evidence="1 2">
    <name type="scientific">Enterocloster aldenensis</name>
    <dbReference type="NCBI Taxonomy" id="358742"/>
    <lineage>
        <taxon>Bacteria</taxon>
        <taxon>Bacillati</taxon>
        <taxon>Bacillota</taxon>
        <taxon>Clostridia</taxon>
        <taxon>Lachnospirales</taxon>
        <taxon>Lachnospiraceae</taxon>
        <taxon>Enterocloster</taxon>
    </lineage>
</organism>
<name>A0AAW5BYH4_9FIRM</name>
<gene>
    <name evidence="1" type="ORF">L0N08_10640</name>
</gene>
<dbReference type="InterPro" id="IPR009752">
    <property type="entry name" value="Phage_Mu_GpJ"/>
</dbReference>
<accession>A0AAW5BYH4</accession>
<evidence type="ECO:0000313" key="2">
    <source>
        <dbReference type="Proteomes" id="UP001299608"/>
    </source>
</evidence>
<dbReference type="Pfam" id="PF07030">
    <property type="entry name" value="Phage_Mu_Gp36"/>
    <property type="match status" value="1"/>
</dbReference>
<protein>
    <submittedName>
        <fullName evidence="1">DUF1320 domain-containing protein</fullName>
    </submittedName>
</protein>
<dbReference type="EMBL" id="JAKNGE010000011">
    <property type="protein sequence ID" value="MCG4745869.1"/>
    <property type="molecule type" value="Genomic_DNA"/>
</dbReference>